<sequence length="135" mass="13859">MILSQITSSIARLHNHLLAGDRAARKRKFVAGAAPCGLRLSGDAHGGPAVAQRLADGPGALVRAHVRRAAVVAARARGAVVVERGVRLRACPDEFAAVRLHRPGARGLAAVPVPRGLPRARGALGRGHAGEGEGC</sequence>
<proteinExistence type="predicted"/>
<organism evidence="1 2">
    <name type="scientific">Xylaria bambusicola</name>
    <dbReference type="NCBI Taxonomy" id="326684"/>
    <lineage>
        <taxon>Eukaryota</taxon>
        <taxon>Fungi</taxon>
        <taxon>Dikarya</taxon>
        <taxon>Ascomycota</taxon>
        <taxon>Pezizomycotina</taxon>
        <taxon>Sordariomycetes</taxon>
        <taxon>Xylariomycetidae</taxon>
        <taxon>Xylariales</taxon>
        <taxon>Xylariaceae</taxon>
        <taxon>Xylaria</taxon>
    </lineage>
</organism>
<accession>A0AAN7V0T3</accession>
<dbReference type="Proteomes" id="UP001305414">
    <property type="component" value="Unassembled WGS sequence"/>
</dbReference>
<evidence type="ECO:0000313" key="1">
    <source>
        <dbReference type="EMBL" id="KAK5636941.1"/>
    </source>
</evidence>
<dbReference type="AlphaFoldDB" id="A0AAN7V0T3"/>
<evidence type="ECO:0000313" key="2">
    <source>
        <dbReference type="Proteomes" id="UP001305414"/>
    </source>
</evidence>
<reference evidence="1 2" key="1">
    <citation type="submission" date="2023-10" db="EMBL/GenBank/DDBJ databases">
        <title>Draft genome sequence of Xylaria bambusicola isolate GMP-LS, the root and basal stem rot pathogen of sugarcane in Indonesia.</title>
        <authorList>
            <person name="Selvaraj P."/>
            <person name="Muralishankar V."/>
            <person name="Muruganantham S."/>
            <person name="Sp S."/>
            <person name="Haryani S."/>
            <person name="Lau K.J.X."/>
            <person name="Naqvi N.I."/>
        </authorList>
    </citation>
    <scope>NUCLEOTIDE SEQUENCE [LARGE SCALE GENOMIC DNA]</scope>
    <source>
        <strain evidence="1">GMP-LS</strain>
    </source>
</reference>
<dbReference type="EMBL" id="JAWHQM010000085">
    <property type="protein sequence ID" value="KAK5636941.1"/>
    <property type="molecule type" value="Genomic_DNA"/>
</dbReference>
<gene>
    <name evidence="1" type="ORF">RRF57_012652</name>
</gene>
<comment type="caution">
    <text evidence="1">The sequence shown here is derived from an EMBL/GenBank/DDBJ whole genome shotgun (WGS) entry which is preliminary data.</text>
</comment>
<keyword evidence="2" id="KW-1185">Reference proteome</keyword>
<name>A0AAN7V0T3_9PEZI</name>
<protein>
    <submittedName>
        <fullName evidence="1">Uncharacterized protein</fullName>
    </submittedName>
</protein>